<dbReference type="AlphaFoldDB" id="A0AAV7YDX4"/>
<proteinExistence type="predicted"/>
<sequence>MIYQTTTTKALKTKTENIIPIPQRTRTKNQKRIELLLETSPRSVSGLTQLMLKLPNCPKEVKVSSSVIDTYCDKHEQKTVNKKELILFMIKKYNLFYDPNASTKTNKSDHSYLTFRNCQVSGIDSLIKLANSKKFDTKQLSKITKKLYWWKQRDPLAFVGLENEHFQEWFQPPHKVHIAKTVLKQFCTEPRNKKIKKAQNQKQNNSSQSSEIKKLYRAFSFFFSARFNCINISNKSRTEMKFGRNYKSGFGDSKIKTLGIDLDEFQDEEDKEEKTKTKKKAKIMCSNFSQSKSKGKSKGKSKRVGKGKRNRKISKKNKYTSSRKRKQSTSSSKKKRKKNRDHHSLSRKYKYKSYRNEEEDSFDDYSNSDSDSDSDKDSDIDIDIDIDIDLDLDNQKEKLNYEQIKKTKKRKKYISFVTSSSSSGEETERDDYHIYSQTKTNQNLDQRKIRKIILTENRNNLNNNLLQPQSMLSENENTYFEELKNKTENELEDELLSLLLNLKNSQN</sequence>
<evidence type="ECO:0000313" key="3">
    <source>
        <dbReference type="Proteomes" id="UP001146793"/>
    </source>
</evidence>
<feature type="region of interest" description="Disordered" evidence="1">
    <location>
        <begin position="269"/>
        <end position="378"/>
    </location>
</feature>
<dbReference type="Proteomes" id="UP001146793">
    <property type="component" value="Unassembled WGS sequence"/>
</dbReference>
<evidence type="ECO:0000256" key="1">
    <source>
        <dbReference type="SAM" id="MobiDB-lite"/>
    </source>
</evidence>
<gene>
    <name evidence="2" type="ORF">M0812_26333</name>
</gene>
<accession>A0AAV7YDX4</accession>
<protein>
    <submittedName>
        <fullName evidence="2">Uncharacterized protein</fullName>
    </submittedName>
</protein>
<organism evidence="2 3">
    <name type="scientific">Anaeramoeba flamelloides</name>
    <dbReference type="NCBI Taxonomy" id="1746091"/>
    <lineage>
        <taxon>Eukaryota</taxon>
        <taxon>Metamonada</taxon>
        <taxon>Anaeramoebidae</taxon>
        <taxon>Anaeramoeba</taxon>
    </lineage>
</organism>
<name>A0AAV7YDX4_9EUKA</name>
<dbReference type="EMBL" id="JANTQA010000063">
    <property type="protein sequence ID" value="KAJ3426765.1"/>
    <property type="molecule type" value="Genomic_DNA"/>
</dbReference>
<feature type="compositionally biased region" description="Basic residues" evidence="1">
    <location>
        <begin position="293"/>
        <end position="353"/>
    </location>
</feature>
<reference evidence="2" key="1">
    <citation type="submission" date="2022-08" db="EMBL/GenBank/DDBJ databases">
        <title>Novel sulphate-reducing endosymbionts in the free-living metamonad Anaeramoeba.</title>
        <authorList>
            <person name="Jerlstrom-Hultqvist J."/>
            <person name="Cepicka I."/>
            <person name="Gallot-Lavallee L."/>
            <person name="Salas-Leiva D."/>
            <person name="Curtis B.A."/>
            <person name="Zahonova K."/>
            <person name="Pipaliya S."/>
            <person name="Dacks J."/>
            <person name="Roger A.J."/>
        </authorList>
    </citation>
    <scope>NUCLEOTIDE SEQUENCE</scope>
    <source>
        <strain evidence="2">Busselton2</strain>
    </source>
</reference>
<evidence type="ECO:0000313" key="2">
    <source>
        <dbReference type="EMBL" id="KAJ3426765.1"/>
    </source>
</evidence>
<comment type="caution">
    <text evidence="2">The sequence shown here is derived from an EMBL/GenBank/DDBJ whole genome shotgun (WGS) entry which is preliminary data.</text>
</comment>